<feature type="transmembrane region" description="Helical" evidence="7">
    <location>
        <begin position="12"/>
        <end position="37"/>
    </location>
</feature>
<comment type="subcellular location">
    <subcellularLocation>
        <location evidence="1">Membrane</location>
        <topology evidence="1">Multi-pass membrane protein</topology>
    </subcellularLocation>
</comment>
<comment type="similarity">
    <text evidence="7">Belongs to the DHHC palmitoyltransferase family.</text>
</comment>
<keyword evidence="5 7" id="KW-0472">Membrane</keyword>
<feature type="transmembrane region" description="Helical" evidence="7">
    <location>
        <begin position="216"/>
        <end position="240"/>
    </location>
</feature>
<keyword evidence="2 7" id="KW-0808">Transferase</keyword>
<dbReference type="WBParaSite" id="jg181">
    <property type="protein sequence ID" value="jg181"/>
    <property type="gene ID" value="jg181"/>
</dbReference>
<evidence type="ECO:0000259" key="8">
    <source>
        <dbReference type="Pfam" id="PF01529"/>
    </source>
</evidence>
<comment type="catalytic activity">
    <reaction evidence="7">
        <text>L-cysteinyl-[protein] + hexadecanoyl-CoA = S-hexadecanoyl-L-cysteinyl-[protein] + CoA</text>
        <dbReference type="Rhea" id="RHEA:36683"/>
        <dbReference type="Rhea" id="RHEA-COMP:10131"/>
        <dbReference type="Rhea" id="RHEA-COMP:11032"/>
        <dbReference type="ChEBI" id="CHEBI:29950"/>
        <dbReference type="ChEBI" id="CHEBI:57287"/>
        <dbReference type="ChEBI" id="CHEBI:57379"/>
        <dbReference type="ChEBI" id="CHEBI:74151"/>
        <dbReference type="EC" id="2.3.1.225"/>
    </reaction>
</comment>
<proteinExistence type="inferred from homology"/>
<dbReference type="GO" id="GO:0019706">
    <property type="term" value="F:protein-cysteine S-palmitoyltransferase activity"/>
    <property type="evidence" value="ECO:0007669"/>
    <property type="project" value="UniProtKB-EC"/>
</dbReference>
<keyword evidence="6 7" id="KW-0012">Acyltransferase</keyword>
<evidence type="ECO:0000256" key="2">
    <source>
        <dbReference type="ARBA" id="ARBA00022679"/>
    </source>
</evidence>
<keyword evidence="3 7" id="KW-0812">Transmembrane</keyword>
<keyword evidence="9" id="KW-1185">Reference proteome</keyword>
<dbReference type="InterPro" id="IPR039859">
    <property type="entry name" value="PFA4/ZDH16/20/ERF2-like"/>
</dbReference>
<dbReference type="Proteomes" id="UP000887574">
    <property type="component" value="Unplaced"/>
</dbReference>
<evidence type="ECO:0000256" key="5">
    <source>
        <dbReference type="ARBA" id="ARBA00023136"/>
    </source>
</evidence>
<dbReference type="PROSITE" id="PS50216">
    <property type="entry name" value="DHHC"/>
    <property type="match status" value="1"/>
</dbReference>
<evidence type="ECO:0000313" key="9">
    <source>
        <dbReference type="Proteomes" id="UP000887574"/>
    </source>
</evidence>
<feature type="domain" description="Palmitoyltransferase DHHC" evidence="8">
    <location>
        <begin position="126"/>
        <end position="249"/>
    </location>
</feature>
<sequence>MDKCLNNKCVKILISVVRWIPVLFITLVVCWGYYAYVFELCFNEIESNVLRAIYLALIHVFLFCFLWAYFQTVMTPIGSTPKSFVIPKEVKDDLSAAQDDAGYRTILGRFVRQNKIPVANRAFEGGPRFCIKCSSIKPDRGHHCSVCGQCVLKFDHHCPWVNTCINFRNYKYFILFLGYGFYLCVFVFFSILPFFIDFWRNNDFTHGNLGRFHVLFLFFLSGMFGISLGCLFFYHLYLVAKNRSTLETFRPPMFSYGVVSVSPD</sequence>
<evidence type="ECO:0000256" key="1">
    <source>
        <dbReference type="ARBA" id="ARBA00004141"/>
    </source>
</evidence>
<dbReference type="AlphaFoldDB" id="A0A915DC68"/>
<name>A0A915DC68_9BILA</name>
<evidence type="ECO:0000256" key="4">
    <source>
        <dbReference type="ARBA" id="ARBA00022989"/>
    </source>
</evidence>
<evidence type="ECO:0000256" key="3">
    <source>
        <dbReference type="ARBA" id="ARBA00022692"/>
    </source>
</evidence>
<organism evidence="9 10">
    <name type="scientific">Ditylenchus dipsaci</name>
    <dbReference type="NCBI Taxonomy" id="166011"/>
    <lineage>
        <taxon>Eukaryota</taxon>
        <taxon>Metazoa</taxon>
        <taxon>Ecdysozoa</taxon>
        <taxon>Nematoda</taxon>
        <taxon>Chromadorea</taxon>
        <taxon>Rhabditida</taxon>
        <taxon>Tylenchina</taxon>
        <taxon>Tylenchomorpha</taxon>
        <taxon>Sphaerularioidea</taxon>
        <taxon>Anguinidae</taxon>
        <taxon>Anguininae</taxon>
        <taxon>Ditylenchus</taxon>
    </lineage>
</organism>
<evidence type="ECO:0000256" key="7">
    <source>
        <dbReference type="RuleBase" id="RU079119"/>
    </source>
</evidence>
<accession>A0A915DC68</accession>
<feature type="transmembrane region" description="Helical" evidence="7">
    <location>
        <begin position="172"/>
        <end position="196"/>
    </location>
</feature>
<protein>
    <recommendedName>
        <fullName evidence="7">Palmitoyltransferase</fullName>
        <ecNumber evidence="7">2.3.1.225</ecNumber>
    </recommendedName>
</protein>
<dbReference type="GO" id="GO:0016020">
    <property type="term" value="C:membrane"/>
    <property type="evidence" value="ECO:0007669"/>
    <property type="project" value="UniProtKB-SubCell"/>
</dbReference>
<evidence type="ECO:0000256" key="6">
    <source>
        <dbReference type="ARBA" id="ARBA00023315"/>
    </source>
</evidence>
<comment type="domain">
    <text evidence="7">The DHHC domain is required for palmitoyltransferase activity.</text>
</comment>
<dbReference type="EC" id="2.3.1.225" evidence="7"/>
<dbReference type="Pfam" id="PF01529">
    <property type="entry name" value="DHHC"/>
    <property type="match status" value="1"/>
</dbReference>
<dbReference type="InterPro" id="IPR001594">
    <property type="entry name" value="Palmitoyltrfase_DHHC"/>
</dbReference>
<dbReference type="PANTHER" id="PTHR12246">
    <property type="entry name" value="PALMITOYLTRANSFERASE ZDHHC16"/>
    <property type="match status" value="1"/>
</dbReference>
<evidence type="ECO:0000313" key="10">
    <source>
        <dbReference type="WBParaSite" id="jg181"/>
    </source>
</evidence>
<keyword evidence="4 7" id="KW-1133">Transmembrane helix</keyword>
<reference evidence="10" key="1">
    <citation type="submission" date="2022-11" db="UniProtKB">
        <authorList>
            <consortium name="WormBaseParasite"/>
        </authorList>
    </citation>
    <scope>IDENTIFICATION</scope>
</reference>
<feature type="transmembrane region" description="Helical" evidence="7">
    <location>
        <begin position="49"/>
        <end position="70"/>
    </location>
</feature>